<reference evidence="2 3" key="1">
    <citation type="submission" date="2014-04" db="EMBL/GenBank/DDBJ databases">
        <authorList>
            <consortium name="DOE Joint Genome Institute"/>
            <person name="Kuo A."/>
            <person name="Kohler A."/>
            <person name="Nagy L.G."/>
            <person name="Floudas D."/>
            <person name="Copeland A."/>
            <person name="Barry K.W."/>
            <person name="Cichocki N."/>
            <person name="Veneault-Fourrey C."/>
            <person name="LaButti K."/>
            <person name="Lindquist E.A."/>
            <person name="Lipzen A."/>
            <person name="Lundell T."/>
            <person name="Morin E."/>
            <person name="Murat C."/>
            <person name="Sun H."/>
            <person name="Tunlid A."/>
            <person name="Henrissat B."/>
            <person name="Grigoriev I.V."/>
            <person name="Hibbett D.S."/>
            <person name="Martin F."/>
            <person name="Nordberg H.P."/>
            <person name="Cantor M.N."/>
            <person name="Hua S.X."/>
        </authorList>
    </citation>
    <scope>NUCLEOTIDE SEQUENCE [LARGE SCALE GENOMIC DNA]</scope>
    <source>
        <strain evidence="2 3">LaAM-08-1</strain>
    </source>
</reference>
<feature type="compositionally biased region" description="Basic and acidic residues" evidence="1">
    <location>
        <begin position="9"/>
        <end position="24"/>
    </location>
</feature>
<accession>A0A0C9XX12</accession>
<proteinExistence type="predicted"/>
<feature type="region of interest" description="Disordered" evidence="1">
    <location>
        <begin position="210"/>
        <end position="231"/>
    </location>
</feature>
<sequence>MHTFRKRDMKVDSPEEREGGKRNFDGTTNMPLDGEEDVTSITQDARRRRGRSASEKDKLHATERPIFARPVSPMISEWCLLLRLSQPMTVPRAQGREKELQPHLSNNVFNVPAQAQVREEGATSWVCRRVRLAIRVMPMKNPLLRKQRIGAEVQDQEEIESMGHVAGTHLGTAVLICSPEMAALRPPADFTGEARCEVSLGRISVYEGSPEKKMGTIDTNTQTENSPENPPLRHCHLTSGDLTAHPRHMSHLPVYPRYGPERMTEVDITSLDLDGNTLDGVPVQSLPPGHCFSAFILSTSRWEQLDGVLPPAYVEGKLPFTKSDAITRLYAISPPGAYDFWFGKAPIPGLIRESIL</sequence>
<protein>
    <submittedName>
        <fullName evidence="2">Uncharacterized protein</fullName>
    </submittedName>
</protein>
<dbReference type="HOGENOM" id="CLU_778593_0_0_1"/>
<dbReference type="Proteomes" id="UP000054477">
    <property type="component" value="Unassembled WGS sequence"/>
</dbReference>
<dbReference type="EMBL" id="KN838596">
    <property type="protein sequence ID" value="KIK02202.1"/>
    <property type="molecule type" value="Genomic_DNA"/>
</dbReference>
<reference evidence="3" key="2">
    <citation type="submission" date="2015-01" db="EMBL/GenBank/DDBJ databases">
        <title>Evolutionary Origins and Diversification of the Mycorrhizal Mutualists.</title>
        <authorList>
            <consortium name="DOE Joint Genome Institute"/>
            <consortium name="Mycorrhizal Genomics Consortium"/>
            <person name="Kohler A."/>
            <person name="Kuo A."/>
            <person name="Nagy L.G."/>
            <person name="Floudas D."/>
            <person name="Copeland A."/>
            <person name="Barry K.W."/>
            <person name="Cichocki N."/>
            <person name="Veneault-Fourrey C."/>
            <person name="LaButti K."/>
            <person name="Lindquist E.A."/>
            <person name="Lipzen A."/>
            <person name="Lundell T."/>
            <person name="Morin E."/>
            <person name="Murat C."/>
            <person name="Riley R."/>
            <person name="Ohm R."/>
            <person name="Sun H."/>
            <person name="Tunlid A."/>
            <person name="Henrissat B."/>
            <person name="Grigoriev I.V."/>
            <person name="Hibbett D.S."/>
            <person name="Martin F."/>
        </authorList>
    </citation>
    <scope>NUCLEOTIDE SEQUENCE [LARGE SCALE GENOMIC DNA]</scope>
    <source>
        <strain evidence="3">LaAM-08-1</strain>
    </source>
</reference>
<keyword evidence="3" id="KW-1185">Reference proteome</keyword>
<evidence type="ECO:0000313" key="3">
    <source>
        <dbReference type="Proteomes" id="UP000054477"/>
    </source>
</evidence>
<name>A0A0C9XX12_9AGAR</name>
<feature type="region of interest" description="Disordered" evidence="1">
    <location>
        <begin position="1"/>
        <end position="59"/>
    </location>
</feature>
<organism evidence="2 3">
    <name type="scientific">Laccaria amethystina LaAM-08-1</name>
    <dbReference type="NCBI Taxonomy" id="1095629"/>
    <lineage>
        <taxon>Eukaryota</taxon>
        <taxon>Fungi</taxon>
        <taxon>Dikarya</taxon>
        <taxon>Basidiomycota</taxon>
        <taxon>Agaricomycotina</taxon>
        <taxon>Agaricomycetes</taxon>
        <taxon>Agaricomycetidae</taxon>
        <taxon>Agaricales</taxon>
        <taxon>Agaricineae</taxon>
        <taxon>Hydnangiaceae</taxon>
        <taxon>Laccaria</taxon>
    </lineage>
</organism>
<evidence type="ECO:0000313" key="2">
    <source>
        <dbReference type="EMBL" id="KIK02202.1"/>
    </source>
</evidence>
<gene>
    <name evidence="2" type="ORF">K443DRAFT_122066</name>
</gene>
<dbReference type="AlphaFoldDB" id="A0A0C9XX12"/>
<feature type="compositionally biased region" description="Polar residues" evidence="1">
    <location>
        <begin position="217"/>
        <end position="227"/>
    </location>
</feature>
<evidence type="ECO:0000256" key="1">
    <source>
        <dbReference type="SAM" id="MobiDB-lite"/>
    </source>
</evidence>